<name>S6A2N7_GEOG3</name>
<gene>
    <name evidence="4" type="ORF">M493_10675</name>
</gene>
<dbReference type="PANTHER" id="PTHR42994">
    <property type="entry name" value="PEPTIDASE T"/>
    <property type="match status" value="1"/>
</dbReference>
<dbReference type="Proteomes" id="UP000015500">
    <property type="component" value="Chromosome"/>
</dbReference>
<dbReference type="InterPro" id="IPR008007">
    <property type="entry name" value="Peptidase_M42"/>
</dbReference>
<dbReference type="GO" id="GO:0046872">
    <property type="term" value="F:metal ion binding"/>
    <property type="evidence" value="ECO:0007669"/>
    <property type="project" value="UniProtKB-KW"/>
</dbReference>
<evidence type="ECO:0000313" key="4">
    <source>
        <dbReference type="EMBL" id="AGT32396.1"/>
    </source>
</evidence>
<dbReference type="SUPFAM" id="SSF53187">
    <property type="entry name" value="Zn-dependent exopeptidases"/>
    <property type="match status" value="1"/>
</dbReference>
<evidence type="ECO:0000256" key="3">
    <source>
        <dbReference type="ARBA" id="ARBA00022801"/>
    </source>
</evidence>
<dbReference type="PANTHER" id="PTHR42994:SF2">
    <property type="entry name" value="PEPTIDASE"/>
    <property type="match status" value="1"/>
</dbReference>
<dbReference type="EMBL" id="CP006254">
    <property type="protein sequence ID" value="AGT32396.1"/>
    <property type="molecule type" value="Genomic_DNA"/>
</dbReference>
<evidence type="ECO:0000313" key="5">
    <source>
        <dbReference type="Proteomes" id="UP000015500"/>
    </source>
</evidence>
<evidence type="ECO:0000256" key="2">
    <source>
        <dbReference type="ARBA" id="ARBA00022723"/>
    </source>
</evidence>
<keyword evidence="3" id="KW-0378">Hydrolase</keyword>
<keyword evidence="5" id="KW-1185">Reference proteome</keyword>
<keyword evidence="2" id="KW-0479">Metal-binding</keyword>
<dbReference type="RefSeq" id="WP_020960199.1">
    <property type="nucleotide sequence ID" value="NC_022080.4"/>
</dbReference>
<dbReference type="PROSITE" id="PS00758">
    <property type="entry name" value="ARGE_DAPE_CPG2_1"/>
    <property type="match status" value="1"/>
</dbReference>
<evidence type="ECO:0008006" key="6">
    <source>
        <dbReference type="Google" id="ProtNLM"/>
    </source>
</evidence>
<dbReference type="PATRIC" id="fig|1345697.3.peg.2069"/>
<dbReference type="InterPro" id="IPR001261">
    <property type="entry name" value="ArgE/DapE_CS"/>
</dbReference>
<accession>S6A2N7</accession>
<comment type="cofactor">
    <cofactor evidence="1">
        <name>Zn(2+)</name>
        <dbReference type="ChEBI" id="CHEBI:29105"/>
    </cofactor>
</comment>
<dbReference type="GO" id="GO:0016787">
    <property type="term" value="F:hydrolase activity"/>
    <property type="evidence" value="ECO:0007669"/>
    <property type="project" value="UniProtKB-KW"/>
</dbReference>
<dbReference type="STRING" id="1921421.M493_10675"/>
<dbReference type="HOGENOM" id="CLU_598054_0_0_9"/>
<dbReference type="KEGG" id="gjf:M493_10675"/>
<protein>
    <recommendedName>
        <fullName evidence="6">Peptidase M20</fullName>
    </recommendedName>
</protein>
<dbReference type="AlphaFoldDB" id="S6A2N7"/>
<evidence type="ECO:0000256" key="1">
    <source>
        <dbReference type="ARBA" id="ARBA00001947"/>
    </source>
</evidence>
<dbReference type="Gene3D" id="3.40.630.10">
    <property type="entry name" value="Zn peptidases"/>
    <property type="match status" value="1"/>
</dbReference>
<organism evidence="4 5">
    <name type="scientific">Geobacillus genomosp. 3</name>
    <dbReference type="NCBI Taxonomy" id="1921421"/>
    <lineage>
        <taxon>Bacteria</taxon>
        <taxon>Bacillati</taxon>
        <taxon>Bacillota</taxon>
        <taxon>Bacilli</taxon>
        <taxon>Bacillales</taxon>
        <taxon>Anoxybacillaceae</taxon>
        <taxon>Geobacillus</taxon>
    </lineage>
</organism>
<dbReference type="Pfam" id="PF05343">
    <property type="entry name" value="Peptidase_M42"/>
    <property type="match status" value="1"/>
</dbReference>
<proteinExistence type="predicted"/>
<dbReference type="OrthoDB" id="8441064at2"/>
<reference evidence="4 5" key="1">
    <citation type="journal article" date="2014" name="Genome Announc.">
        <title>Complete Genome Sequence of the Thermophilic Polychlorinated Biphenyl Degrader Geobacillus sp. Strain JF8 (NBRC 109937).</title>
        <authorList>
            <person name="Shintani M."/>
            <person name="Ohtsubo Y."/>
            <person name="Fukuda K."/>
            <person name="Hosoyama A."/>
            <person name="Ohji S."/>
            <person name="Yamazoe A."/>
            <person name="Fujita N."/>
            <person name="Nagata Y."/>
            <person name="Tsuda M."/>
            <person name="Hatta T."/>
            <person name="Kimbara K."/>
        </authorList>
    </citation>
    <scope>NUCLEOTIDE SEQUENCE [LARGE SCALE GENOMIC DNA]</scope>
    <source>
        <strain evidence="4 5">JF8</strain>
    </source>
</reference>
<sequence>MEKHMKWMIRHGFLPGGETGITGQWLGQTLANLIRQGQSWEQLSEQQWMDALAHAAKQIDTYFDVPGRESLIDPTANELPLIQIDPYVRGIVRWLNMMHMYTICSCDGEGKRPAVIYFLDDLSAEQRTIIRACAPKRVKVRFSERHPKYVKLSLHYGPDHIDDLLVMAERLYDVWRNPDRLLDYRLETFQQRLLPLLAINGPSGRERSIRAHLQRMLRKKTDELTVDPYGNLLAIVRRGDGPTILLSAHLDTVRPFPLQRTIVHKGTTWRASSGILGADDRAGIAVILELLDSVPCSRFSGTLKIAFTVEEEIGCLGSRHLDPDFLRDVDAAIVVDRRGTRDIVTSNGGTPFCPDEYGRLFEQAGALAGMPDWRTTAGGVSDAKVFASFGIPSVNLSVGYENEHTEDESLNVRATLETVMLLEKVFDENLLTSFVQTEVIRPS</sequence>